<dbReference type="EMBL" id="BAABME010001522">
    <property type="protein sequence ID" value="GAA0150066.1"/>
    <property type="molecule type" value="Genomic_DNA"/>
</dbReference>
<protein>
    <recommendedName>
        <fullName evidence="2">Retrotransposon Copia-like N-terminal domain-containing protein</fullName>
    </recommendedName>
</protein>
<sequence length="91" mass="10358">MSNQNSENNSNNNQAENVQNEGILSHIKVDEPLYLHNTDHYSLVLVTGPLTEHNYVAWSRSMIIALEARYKLGFLTGEIEAPDEDHVNHKQ</sequence>
<evidence type="ECO:0000313" key="4">
    <source>
        <dbReference type="Proteomes" id="UP001454036"/>
    </source>
</evidence>
<feature type="region of interest" description="Disordered" evidence="1">
    <location>
        <begin position="1"/>
        <end position="22"/>
    </location>
</feature>
<accession>A0AAV3PHA2</accession>
<dbReference type="Pfam" id="PF14244">
    <property type="entry name" value="Retrotran_gag_3"/>
    <property type="match status" value="1"/>
</dbReference>
<name>A0AAV3PHA2_LITER</name>
<feature type="compositionally biased region" description="Low complexity" evidence="1">
    <location>
        <begin position="1"/>
        <end position="21"/>
    </location>
</feature>
<gene>
    <name evidence="3" type="ORF">LIER_09088</name>
</gene>
<evidence type="ECO:0000313" key="3">
    <source>
        <dbReference type="EMBL" id="GAA0150066.1"/>
    </source>
</evidence>
<evidence type="ECO:0000259" key="2">
    <source>
        <dbReference type="Pfam" id="PF14244"/>
    </source>
</evidence>
<organism evidence="3 4">
    <name type="scientific">Lithospermum erythrorhizon</name>
    <name type="common">Purple gromwell</name>
    <name type="synonym">Lithospermum officinale var. erythrorhizon</name>
    <dbReference type="NCBI Taxonomy" id="34254"/>
    <lineage>
        <taxon>Eukaryota</taxon>
        <taxon>Viridiplantae</taxon>
        <taxon>Streptophyta</taxon>
        <taxon>Embryophyta</taxon>
        <taxon>Tracheophyta</taxon>
        <taxon>Spermatophyta</taxon>
        <taxon>Magnoliopsida</taxon>
        <taxon>eudicotyledons</taxon>
        <taxon>Gunneridae</taxon>
        <taxon>Pentapetalae</taxon>
        <taxon>asterids</taxon>
        <taxon>lamiids</taxon>
        <taxon>Boraginales</taxon>
        <taxon>Boraginaceae</taxon>
        <taxon>Boraginoideae</taxon>
        <taxon>Lithospermeae</taxon>
        <taxon>Lithospermum</taxon>
    </lineage>
</organism>
<dbReference type="PANTHER" id="PTHR37610">
    <property type="entry name" value="CCHC-TYPE DOMAIN-CONTAINING PROTEIN"/>
    <property type="match status" value="1"/>
</dbReference>
<dbReference type="Proteomes" id="UP001454036">
    <property type="component" value="Unassembled WGS sequence"/>
</dbReference>
<dbReference type="AlphaFoldDB" id="A0AAV3PHA2"/>
<proteinExistence type="predicted"/>
<keyword evidence="4" id="KW-1185">Reference proteome</keyword>
<comment type="caution">
    <text evidence="3">The sequence shown here is derived from an EMBL/GenBank/DDBJ whole genome shotgun (WGS) entry which is preliminary data.</text>
</comment>
<reference evidence="3 4" key="1">
    <citation type="submission" date="2024-01" db="EMBL/GenBank/DDBJ databases">
        <title>The complete chloroplast genome sequence of Lithospermum erythrorhizon: insights into the phylogenetic relationship among Boraginaceae species and the maternal lineages of purple gromwells.</title>
        <authorList>
            <person name="Okada T."/>
            <person name="Watanabe K."/>
        </authorList>
    </citation>
    <scope>NUCLEOTIDE SEQUENCE [LARGE SCALE GENOMIC DNA]</scope>
</reference>
<feature type="domain" description="Retrotransposon Copia-like N-terminal" evidence="2">
    <location>
        <begin position="36"/>
        <end position="83"/>
    </location>
</feature>
<dbReference type="InterPro" id="IPR029472">
    <property type="entry name" value="Copia-like_N"/>
</dbReference>
<evidence type="ECO:0000256" key="1">
    <source>
        <dbReference type="SAM" id="MobiDB-lite"/>
    </source>
</evidence>
<dbReference type="PANTHER" id="PTHR37610:SF40">
    <property type="entry name" value="OS01G0909600 PROTEIN"/>
    <property type="match status" value="1"/>
</dbReference>